<dbReference type="InterPro" id="IPR010982">
    <property type="entry name" value="Lambda_DNA-bd_dom_sf"/>
</dbReference>
<name>A0ABV1ZXQ9_9ACTN</name>
<evidence type="ECO:0000259" key="2">
    <source>
        <dbReference type="SMART" id="SM00530"/>
    </source>
</evidence>
<gene>
    <name evidence="3" type="ORF">ABUK86_19065</name>
</gene>
<dbReference type="InterPro" id="IPR043917">
    <property type="entry name" value="DUF5753"/>
</dbReference>
<keyword evidence="4" id="KW-1185">Reference proteome</keyword>
<dbReference type="RefSeq" id="WP_352984822.1">
    <property type="nucleotide sequence ID" value="NZ_JBEQNA010000010.1"/>
</dbReference>
<dbReference type="Gene3D" id="1.10.260.40">
    <property type="entry name" value="lambda repressor-like DNA-binding domains"/>
    <property type="match status" value="1"/>
</dbReference>
<dbReference type="Pfam" id="PF19054">
    <property type="entry name" value="DUF5753"/>
    <property type="match status" value="1"/>
</dbReference>
<protein>
    <submittedName>
        <fullName evidence="3">Scr1 family TA system antitoxin-like transcriptional regulator</fullName>
    </submittedName>
</protein>
<evidence type="ECO:0000313" key="4">
    <source>
        <dbReference type="Proteomes" id="UP001432401"/>
    </source>
</evidence>
<dbReference type="EMBL" id="JBEQNB010000010">
    <property type="protein sequence ID" value="MES0835885.1"/>
    <property type="molecule type" value="Genomic_DNA"/>
</dbReference>
<evidence type="ECO:0000313" key="3">
    <source>
        <dbReference type="EMBL" id="MES0835885.1"/>
    </source>
</evidence>
<feature type="domain" description="HTH cro/C1-type" evidence="2">
    <location>
        <begin position="20"/>
        <end position="75"/>
    </location>
</feature>
<feature type="compositionally biased region" description="Polar residues" evidence="1">
    <location>
        <begin position="293"/>
        <end position="303"/>
    </location>
</feature>
<feature type="region of interest" description="Disordered" evidence="1">
    <location>
        <begin position="272"/>
        <end position="303"/>
    </location>
</feature>
<sequence>MDARRRAEEPQSSWERYGERVRAARERLDLSVEYVAQKALTYANMVRDIEAGTSEPDSTVIRHLDKVLEAEGVLWDAWAQIFLSSRLQAGATVADLLFHTYQVRHYAPLVLPDGYLTEEYARALLQAERPMESSSFLTDRPAVREVSGLFSGAPYYCLIVDEAALTRPVAPPKVMREQLTHLRKLAMTDSVTVHVIPEGTAPHPGLRGAFWTLSFSPRHNLAYTPLPHGPGHLVTDATQVKSYSDLFATLQGVSLPAASSLRVLDEAIERFPDKPRPRAITTGPSDDGISSVLRPSQSTAAPA</sequence>
<proteinExistence type="predicted"/>
<dbReference type="InterPro" id="IPR001387">
    <property type="entry name" value="Cro/C1-type_HTH"/>
</dbReference>
<accession>A0ABV1ZXQ9</accession>
<dbReference type="SUPFAM" id="SSF47413">
    <property type="entry name" value="lambda repressor-like DNA-binding domains"/>
    <property type="match status" value="1"/>
</dbReference>
<dbReference type="SMART" id="SM00530">
    <property type="entry name" value="HTH_XRE"/>
    <property type="match status" value="1"/>
</dbReference>
<reference evidence="3 4" key="1">
    <citation type="submission" date="2024-06" db="EMBL/GenBank/DDBJ databases">
        <authorList>
            <person name="Bataeva Y.V."/>
            <person name="Grigorian L.N."/>
            <person name="Solomentsev V.I."/>
        </authorList>
    </citation>
    <scope>NUCLEOTIDE SEQUENCE [LARGE SCALE GENOMIC DNA]</scope>
    <source>
        <strain evidence="4">SCPM-O-B-12605 (RCAM04882)</strain>
    </source>
</reference>
<evidence type="ECO:0000256" key="1">
    <source>
        <dbReference type="SAM" id="MobiDB-lite"/>
    </source>
</evidence>
<organism evidence="3 4">
    <name type="scientific">Nocardiopsis tropica</name>
    <dbReference type="NCBI Taxonomy" id="109330"/>
    <lineage>
        <taxon>Bacteria</taxon>
        <taxon>Bacillati</taxon>
        <taxon>Actinomycetota</taxon>
        <taxon>Actinomycetes</taxon>
        <taxon>Streptosporangiales</taxon>
        <taxon>Nocardiopsidaceae</taxon>
        <taxon>Nocardiopsis</taxon>
    </lineage>
</organism>
<dbReference type="Proteomes" id="UP001432401">
    <property type="component" value="Unassembled WGS sequence"/>
</dbReference>
<dbReference type="CDD" id="cd00093">
    <property type="entry name" value="HTH_XRE"/>
    <property type="match status" value="1"/>
</dbReference>
<comment type="caution">
    <text evidence="3">The sequence shown here is derived from an EMBL/GenBank/DDBJ whole genome shotgun (WGS) entry which is preliminary data.</text>
</comment>